<protein>
    <submittedName>
        <fullName evidence="1">Uncharacterized protein</fullName>
    </submittedName>
</protein>
<comment type="caution">
    <text evidence="1">The sequence shown here is derived from an EMBL/GenBank/DDBJ whole genome shotgun (WGS) entry which is preliminary data.</text>
</comment>
<evidence type="ECO:0000313" key="2">
    <source>
        <dbReference type="Proteomes" id="UP001172680"/>
    </source>
</evidence>
<evidence type="ECO:0000313" key="1">
    <source>
        <dbReference type="EMBL" id="KAJ9640318.1"/>
    </source>
</evidence>
<reference evidence="1" key="1">
    <citation type="submission" date="2022-10" db="EMBL/GenBank/DDBJ databases">
        <title>Culturing micro-colonial fungi from biological soil crusts in the Mojave desert and describing Neophaeococcomyces mojavensis, and introducing the new genera and species Taxawa tesnikishii.</title>
        <authorList>
            <person name="Kurbessoian T."/>
            <person name="Stajich J.E."/>
        </authorList>
    </citation>
    <scope>NUCLEOTIDE SEQUENCE</scope>
    <source>
        <strain evidence="1">JES_115</strain>
    </source>
</reference>
<organism evidence="1 2">
    <name type="scientific">Coniosporium tulheliwenetii</name>
    <dbReference type="NCBI Taxonomy" id="3383036"/>
    <lineage>
        <taxon>Eukaryota</taxon>
        <taxon>Fungi</taxon>
        <taxon>Dikarya</taxon>
        <taxon>Ascomycota</taxon>
        <taxon>Pezizomycotina</taxon>
        <taxon>Dothideomycetes</taxon>
        <taxon>Dothideomycetes incertae sedis</taxon>
        <taxon>Coniosporium</taxon>
    </lineage>
</organism>
<proteinExistence type="predicted"/>
<dbReference type="Proteomes" id="UP001172680">
    <property type="component" value="Unassembled WGS sequence"/>
</dbReference>
<gene>
    <name evidence="1" type="ORF">H2199_005857</name>
</gene>
<name>A0ACC2YYU2_9PEZI</name>
<accession>A0ACC2YYU2</accession>
<keyword evidence="2" id="KW-1185">Reference proteome</keyword>
<dbReference type="EMBL" id="JAPDRP010000017">
    <property type="protein sequence ID" value="KAJ9640318.1"/>
    <property type="molecule type" value="Genomic_DNA"/>
</dbReference>
<sequence>MGDVVRASTAATSVERRDMRSDAHQLLIELLVHQFAYPVRWIETQNCLFTQQDSISRFVELGPAKTLVGMAQKTCDMKMTMGELPLTSEVQFLASTQNRKELCYEYEATALQPDTSDEDQVAPPVDATAPSRADPPPVSISHPVPVAAASIADVSVSGEEIVRALVAQKLKKPIEQILTSKSIKELSGGKSTLQNELMGDLDDEFGAVPEAAEDLSLKALGAALSVGRELRLGKRSSNLVSRLISSRMPPRFNLNSVRRYLAERWGLGPLRQSSVLLFAITTEPPARLPSVHAAEEYLDALAARYAESCSLVLQAQLPQAAAQTTATPVVDPAFLDEFSKGQKKMAAQQLKIFAEYLQVKPFHQTRSAELEVSCAELQEKLDLWHSEYSEEFVSGIKPCFDTKKSRRFDAWWNIVRQDVISLYHDAENGRLKEDESRLDELLHRIASRSEQPVLEMVESLTALSSERNGSEAGFSPIGRKLAKSVVSGIHQPPKTRYTLPVTGPQTRVTVNGSIEYKEVRRKGPNGSITYTELLRGGTIHGSRNDLPFVNLKSHRGGEWRADMEMTDILLNLFSDALERGVTFAGKDVLVTGAGPGSIGVEVVRGLLMGGAKVILTTSRAPSATSKYYQSLYESCGARGSELLILPCNQASARDCEALIDHIYSISGLGRDLDAIVPFAAVSEAGVEVDGIDAKSELAHRLMLVNVLRLLGRVIKNKKERHINCHPTQVLLPLSPNHGSFGGDGLYSESKLGLESLLNRFQSESWSEELTVCGVVIGWTRGTGLMSGNDIIAEAIEGHNVLTFSQHEMALNILILMTPTVVTLCENEPIVADFGAEVEIAKAVNEENDREEALSNSSKRVGSSAIKQRATLRVGFPSLPDYEKDLKPLKHLYEMVEPSSTVVVVGFSELGPWGSARTRWEIESQGKLSQAGYIEMAWLMNLIKHLDNDTKEGHYAGWADAKTGEHVHDCDIEARYGQQILDHSGIRLVEPELFGGYDPKKKEYLQEIVIEEDLPEFDATLATAQAYKLRHGDGVDIRQLDGTDECRVLIKRGAHILVPKAVPFTWGSVAGQLPTGWNPTKYGIQEDLLGQVDPATLYTLCCVSEALFSAGITDSLEIFKYIHLSEIGNFIGSSMGGASKTRALYKDIYLDKEIQSDVLQETYLNTTAAWVNMLLLGSAGPIKTPVGACATGVESIDSGYESIVSGKTRMCLVGGTDDFQEDESFGFSKMKATVNAAEELARGRLPSEMSRPTAETRAGFMEAQGCGIQIICSAELALEMGLPIYGIIASSTMAADKISRSVPAPGQGILTFARETPDVATSPLLDLDYRREQMQTQIHLWGDSSSQTLCSSGSSVSSSTPSTDSDLVIVTPPSLPPQLDAAVYHRIRAARKLWGNDFRVQNPNISPLRAALAVWGLTIDDIDVTSLHATSTKANDKNEPEVIDKQMTHLGRTAGRPLLAICQKSVTGHPKAPAAAWMLNGCLQVLDSGLVPGNRNADNVDVVLKKFEHLVFPTRPVKTTEVKAFLLTSFGFGQKGGMVVGVAPKYLFATLGQERFEEYAVKVTQRKRLANRAYVRALLSNKIVKAQIRPPYTETEGSTVFLNPLSRTSEDDTGALRFDSLNLCGVSGDECNLSKPSKPHKTANTSSDLALAANISKAWIEQQTRHRPKDFSTVGIDIVNFQGFTADENPVFIARNYTKDEVEFASKSLNPHAAFASRWCAKEAVFKSLRTPSKGAGAAMKDIEILSDGGIPKVVGTTVRRDGKAAKRGGTSEGLAVVPHAIARDHVRREIGKDKAASPSHQVCITREYLQKLAIYSQYLSCMQWLCEFLVLACIPLEGSVLYSEIAEIIGVPESQLRSIARMMMTSNFLCEPRLGELAHSTLSAHFVTNPALLDSAMFMTEVSMPAAAKLARATERFGVTDQQNQTALNVAFETGMPFHEFVAQSPKLQKQFAAYMSTVTANEDTNIAYVVTGFNWSGLNEATMIDVGAYDYDASIALALAHPKLRFVVQGQHDVLSTSANRLFHESEAIRARISTQSHNIFTPQPIKGPYVYLLRMITHDSPAAEACTILRNHLDALRANLNARLILVVTVLPTPGEIDANEEALLRVRDLTWLQLSNGRERDLDDFNELLAMAGDRDGRLVLRNHIKPPGSAISILEVVYQARASEGSNGRSSNGQNGRKHHHF</sequence>